<dbReference type="UniPathway" id="UPA00219"/>
<comment type="pathway">
    <text evidence="6">Cell wall biogenesis; peptidoglycan biosynthesis.</text>
</comment>
<dbReference type="InterPro" id="IPR051046">
    <property type="entry name" value="MurCDEF_CellWall_CoF430Synth"/>
</dbReference>
<dbReference type="EC" id="6.3.2.10" evidence="6"/>
<dbReference type="GO" id="GO:0009252">
    <property type="term" value="P:peptidoglycan biosynthetic process"/>
    <property type="evidence" value="ECO:0007669"/>
    <property type="project" value="UniProtKB-UniPathway"/>
</dbReference>
<evidence type="ECO:0000256" key="3">
    <source>
        <dbReference type="ARBA" id="ARBA00022741"/>
    </source>
</evidence>
<name>A0A8J2Y900_9BACL</name>
<evidence type="ECO:0000313" key="10">
    <source>
        <dbReference type="Proteomes" id="UP000625210"/>
    </source>
</evidence>
<dbReference type="GO" id="GO:0071555">
    <property type="term" value="P:cell wall organization"/>
    <property type="evidence" value="ECO:0007669"/>
    <property type="project" value="UniProtKB-KW"/>
</dbReference>
<feature type="domain" description="Mur ligase central" evidence="8">
    <location>
        <begin position="99"/>
        <end position="286"/>
    </location>
</feature>
<evidence type="ECO:0000256" key="2">
    <source>
        <dbReference type="ARBA" id="ARBA00022618"/>
    </source>
</evidence>
<evidence type="ECO:0000256" key="5">
    <source>
        <dbReference type="ARBA" id="ARBA00023306"/>
    </source>
</evidence>
<dbReference type="GO" id="GO:0008360">
    <property type="term" value="P:regulation of cell shape"/>
    <property type="evidence" value="ECO:0007669"/>
    <property type="project" value="UniProtKB-KW"/>
</dbReference>
<feature type="domain" description="Mur ligase C-terminal" evidence="7">
    <location>
        <begin position="308"/>
        <end position="434"/>
    </location>
</feature>
<dbReference type="GO" id="GO:0005737">
    <property type="term" value="C:cytoplasm"/>
    <property type="evidence" value="ECO:0007669"/>
    <property type="project" value="UniProtKB-SubCell"/>
</dbReference>
<dbReference type="RefSeq" id="WP_188646992.1">
    <property type="nucleotide sequence ID" value="NZ_BMHQ01000003.1"/>
</dbReference>
<organism evidence="9 10">
    <name type="scientific">Marinithermofilum abyssi</name>
    <dbReference type="NCBI Taxonomy" id="1571185"/>
    <lineage>
        <taxon>Bacteria</taxon>
        <taxon>Bacillati</taxon>
        <taxon>Bacillota</taxon>
        <taxon>Bacilli</taxon>
        <taxon>Bacillales</taxon>
        <taxon>Thermoactinomycetaceae</taxon>
        <taxon>Marinithermofilum</taxon>
    </lineage>
</organism>
<keyword evidence="10" id="KW-1185">Reference proteome</keyword>
<keyword evidence="6" id="KW-0961">Cell wall biogenesis/degradation</keyword>
<keyword evidence="5 6" id="KW-0131">Cell cycle</keyword>
<dbReference type="InterPro" id="IPR013221">
    <property type="entry name" value="Mur_ligase_cen"/>
</dbReference>
<evidence type="ECO:0000256" key="1">
    <source>
        <dbReference type="ARBA" id="ARBA00022598"/>
    </source>
</evidence>
<evidence type="ECO:0000259" key="7">
    <source>
        <dbReference type="Pfam" id="PF02875"/>
    </source>
</evidence>
<comment type="subcellular location">
    <subcellularLocation>
        <location evidence="6">Cytoplasm</location>
    </subcellularLocation>
</comment>
<dbReference type="EMBL" id="BMHQ01000003">
    <property type="protein sequence ID" value="GGE12257.1"/>
    <property type="molecule type" value="Genomic_DNA"/>
</dbReference>
<dbReference type="PANTHER" id="PTHR43024:SF1">
    <property type="entry name" value="UDP-N-ACETYLMURAMOYL-TRIPEPTIDE--D-ALANYL-D-ALANINE LIGASE"/>
    <property type="match status" value="1"/>
</dbReference>
<comment type="function">
    <text evidence="6">Involved in cell wall formation. Catalyzes the final step in the synthesis of UDP-N-acetylmuramoyl-pentapeptide, the precursor of murein.</text>
</comment>
<dbReference type="SUPFAM" id="SSF53623">
    <property type="entry name" value="MurD-like peptide ligases, catalytic domain"/>
    <property type="match status" value="1"/>
</dbReference>
<dbReference type="Gene3D" id="3.90.190.20">
    <property type="entry name" value="Mur ligase, C-terminal domain"/>
    <property type="match status" value="1"/>
</dbReference>
<dbReference type="GO" id="GO:0047480">
    <property type="term" value="F:UDP-N-acetylmuramoyl-tripeptide-D-alanyl-D-alanine ligase activity"/>
    <property type="evidence" value="ECO:0007669"/>
    <property type="project" value="UniProtKB-EC"/>
</dbReference>
<keyword evidence="2 6" id="KW-0132">Cell division</keyword>
<proteinExistence type="predicted"/>
<dbReference type="GO" id="GO:0005524">
    <property type="term" value="F:ATP binding"/>
    <property type="evidence" value="ECO:0007669"/>
    <property type="project" value="UniProtKB-KW"/>
</dbReference>
<keyword evidence="3" id="KW-0547">Nucleotide-binding</keyword>
<dbReference type="Proteomes" id="UP000625210">
    <property type="component" value="Unassembled WGS sequence"/>
</dbReference>
<evidence type="ECO:0000313" key="9">
    <source>
        <dbReference type="EMBL" id="GGE12257.1"/>
    </source>
</evidence>
<dbReference type="InterPro" id="IPR036615">
    <property type="entry name" value="Mur_ligase_C_dom_sf"/>
</dbReference>
<dbReference type="InterPro" id="IPR004101">
    <property type="entry name" value="Mur_ligase_C"/>
</dbReference>
<dbReference type="PANTHER" id="PTHR43024">
    <property type="entry name" value="UDP-N-ACETYLMURAMOYL-TRIPEPTIDE--D-ALANYL-D-ALANINE LIGASE"/>
    <property type="match status" value="1"/>
</dbReference>
<reference evidence="9" key="2">
    <citation type="submission" date="2020-09" db="EMBL/GenBank/DDBJ databases">
        <authorList>
            <person name="Sun Q."/>
            <person name="Zhou Y."/>
        </authorList>
    </citation>
    <scope>NUCLEOTIDE SEQUENCE</scope>
    <source>
        <strain evidence="9">CGMCC 1.15179</strain>
    </source>
</reference>
<keyword evidence="6" id="KW-0573">Peptidoglycan synthesis</keyword>
<dbReference type="Gene3D" id="3.40.1190.10">
    <property type="entry name" value="Mur-like, catalytic domain"/>
    <property type="match status" value="1"/>
</dbReference>
<dbReference type="GO" id="GO:0051301">
    <property type="term" value="P:cell division"/>
    <property type="evidence" value="ECO:0007669"/>
    <property type="project" value="UniProtKB-KW"/>
</dbReference>
<evidence type="ECO:0000259" key="8">
    <source>
        <dbReference type="Pfam" id="PF08245"/>
    </source>
</evidence>
<evidence type="ECO:0000256" key="4">
    <source>
        <dbReference type="ARBA" id="ARBA00022840"/>
    </source>
</evidence>
<sequence length="452" mass="50052">MGGNLVRGHSSRLIKGAIIGKPKHLKKDHVYFYSKSKSWNDQLAVIQRVRPAAVVIPKSLISSSIPRETGIIVVSNVYQAIWRLALWNRRQLPTPVVGITGSAGKSTTTEMVSSILKQKFSLMKTLGNLNTYNLLPIHLLRLSPGHRLLVLEMGMNSLNNIGRQCQVVPPDVGAVTNVGEAHAGSLGGLNVVIKAKQELVDGMKPGGTLFLNADCERSRRLSTKRFKGKLHTFGIKNPASIRGENIRFGQRGMLFDVRLDRKRYTFTIPTFGTHNVYNALAAIGMARAMGCTTEQIQTGLARFSPPKMRLQLIQGPGKSLFINDAWNANPTAAKAGLSVLSHFAKKRPITAVLGDMLELGSYTRPAHRLVGRYAAKLPLYKLITYGKFARTIAETAIANGMTRSCVHHFTNRTALLRYLDRLPSHSVIYFKASRKSRFEKLIEELKHRLPST</sequence>
<accession>A0A8J2Y900</accession>
<comment type="caution">
    <text evidence="9">The sequence shown here is derived from an EMBL/GenBank/DDBJ whole genome shotgun (WGS) entry which is preliminary data.</text>
</comment>
<dbReference type="NCBIfam" id="TIGR01143">
    <property type="entry name" value="murF"/>
    <property type="match status" value="1"/>
</dbReference>
<dbReference type="AlphaFoldDB" id="A0A8J2Y900"/>
<keyword evidence="1 9" id="KW-0436">Ligase</keyword>
<keyword evidence="6" id="KW-0133">Cell shape</keyword>
<keyword evidence="4" id="KW-0067">ATP-binding</keyword>
<dbReference type="Pfam" id="PF08245">
    <property type="entry name" value="Mur_ligase_M"/>
    <property type="match status" value="1"/>
</dbReference>
<dbReference type="Pfam" id="PF02875">
    <property type="entry name" value="Mur_ligase_C"/>
    <property type="match status" value="1"/>
</dbReference>
<protein>
    <recommendedName>
        <fullName evidence="6">UDP-N-acetylmuramoyl-tripeptide--D-alanyl-D-alanine ligase</fullName>
        <ecNumber evidence="6">6.3.2.10</ecNumber>
    </recommendedName>
</protein>
<dbReference type="SUPFAM" id="SSF53244">
    <property type="entry name" value="MurD-like peptide ligases, peptide-binding domain"/>
    <property type="match status" value="1"/>
</dbReference>
<dbReference type="InterPro" id="IPR005863">
    <property type="entry name" value="UDP-N-AcMur_synth"/>
</dbReference>
<comment type="catalytic activity">
    <reaction evidence="6">
        <text>D-alanyl-D-alanine + UDP-N-acetyl-alpha-D-muramoyl-L-alanyl-gamma-D-glutamyl-meso-2,6-diaminopimelate + ATP = UDP-N-acetyl-alpha-D-muramoyl-L-alanyl-gamma-D-glutamyl-meso-2,6-diaminopimeloyl-D-alanyl-D-alanine + ADP + phosphate + H(+)</text>
        <dbReference type="Rhea" id="RHEA:28374"/>
        <dbReference type="ChEBI" id="CHEBI:15378"/>
        <dbReference type="ChEBI" id="CHEBI:30616"/>
        <dbReference type="ChEBI" id="CHEBI:43474"/>
        <dbReference type="ChEBI" id="CHEBI:57822"/>
        <dbReference type="ChEBI" id="CHEBI:61386"/>
        <dbReference type="ChEBI" id="CHEBI:83905"/>
        <dbReference type="ChEBI" id="CHEBI:456216"/>
        <dbReference type="EC" id="6.3.2.10"/>
    </reaction>
</comment>
<gene>
    <name evidence="9" type="primary">murF</name>
    <name evidence="9" type="ORF">GCM10011571_12060</name>
</gene>
<evidence type="ECO:0000256" key="6">
    <source>
        <dbReference type="RuleBase" id="RU004136"/>
    </source>
</evidence>
<reference evidence="9" key="1">
    <citation type="journal article" date="2014" name="Int. J. Syst. Evol. Microbiol.">
        <title>Complete genome sequence of Corynebacterium casei LMG S-19264T (=DSM 44701T), isolated from a smear-ripened cheese.</title>
        <authorList>
            <consortium name="US DOE Joint Genome Institute (JGI-PGF)"/>
            <person name="Walter F."/>
            <person name="Albersmeier A."/>
            <person name="Kalinowski J."/>
            <person name="Ruckert C."/>
        </authorList>
    </citation>
    <scope>NUCLEOTIDE SEQUENCE</scope>
    <source>
        <strain evidence="9">CGMCC 1.15179</strain>
    </source>
</reference>
<dbReference type="InterPro" id="IPR036565">
    <property type="entry name" value="Mur-like_cat_sf"/>
</dbReference>